<dbReference type="InterPro" id="IPR053779">
    <property type="entry name" value="GlpR"/>
</dbReference>
<reference evidence="3 4" key="1">
    <citation type="submission" date="2019-07" db="EMBL/GenBank/DDBJ databases">
        <title>Draft genome of C. aurimucosum strain 2299.</title>
        <authorList>
            <person name="Pacheco L.G.C."/>
            <person name="Aguiar E.R.G.R."/>
            <person name="Santos C.S."/>
            <person name="Rocha D.J.P.G."/>
            <person name="Sant'Anna L.O."/>
            <person name="Mattos-Guaraldi A.L."/>
            <person name="Santos L.S."/>
        </authorList>
    </citation>
    <scope>NUCLEOTIDE SEQUENCE [LARGE SCALE GENOMIC DNA]</scope>
    <source>
        <strain evidence="3 4">2299</strain>
    </source>
</reference>
<gene>
    <name evidence="3" type="ORF">FNY88_07040</name>
</gene>
<evidence type="ECO:0000313" key="4">
    <source>
        <dbReference type="Proteomes" id="UP000316859"/>
    </source>
</evidence>
<dbReference type="EMBL" id="VKDI01000013">
    <property type="protein sequence ID" value="TRX48864.1"/>
    <property type="molecule type" value="Genomic_DNA"/>
</dbReference>
<accession>A0ABY3CTN3</accession>
<keyword evidence="4" id="KW-1185">Reference proteome</keyword>
<dbReference type="Proteomes" id="UP000316859">
    <property type="component" value="Unassembled WGS sequence"/>
</dbReference>
<evidence type="ECO:0000256" key="2">
    <source>
        <dbReference type="SAM" id="Phobius"/>
    </source>
</evidence>
<feature type="compositionally biased region" description="Polar residues" evidence="1">
    <location>
        <begin position="90"/>
        <end position="104"/>
    </location>
</feature>
<evidence type="ECO:0000313" key="3">
    <source>
        <dbReference type="EMBL" id="TRX48864.1"/>
    </source>
</evidence>
<proteinExistence type="predicted"/>
<keyword evidence="2" id="KW-0472">Membrane</keyword>
<comment type="caution">
    <text evidence="3">The sequence shown here is derived from an EMBL/GenBank/DDBJ whole genome shotgun (WGS) entry which is preliminary data.</text>
</comment>
<organism evidence="3 4">
    <name type="scientific">Corynebacterium guaraldiae</name>
    <dbReference type="NCBI Taxonomy" id="3051103"/>
    <lineage>
        <taxon>Bacteria</taxon>
        <taxon>Bacillati</taxon>
        <taxon>Actinomycetota</taxon>
        <taxon>Actinomycetes</taxon>
        <taxon>Mycobacteriales</taxon>
        <taxon>Corynebacteriaceae</taxon>
        <taxon>Corynebacterium</taxon>
    </lineage>
</organism>
<keyword evidence="2" id="KW-1133">Transmembrane helix</keyword>
<name>A0ABY3CTN3_9CORY</name>
<feature type="compositionally biased region" description="Basic and acidic residues" evidence="1">
    <location>
        <begin position="399"/>
        <end position="410"/>
    </location>
</feature>
<feature type="transmembrane region" description="Helical" evidence="2">
    <location>
        <begin position="303"/>
        <end position="323"/>
    </location>
</feature>
<feature type="region of interest" description="Disordered" evidence="1">
    <location>
        <begin position="196"/>
        <end position="243"/>
    </location>
</feature>
<protein>
    <submittedName>
        <fullName evidence="3">MgtC/SapB family protein</fullName>
    </submittedName>
</protein>
<feature type="region of interest" description="Disordered" evidence="1">
    <location>
        <begin position="375"/>
        <end position="410"/>
    </location>
</feature>
<keyword evidence="2" id="KW-0812">Transmembrane</keyword>
<evidence type="ECO:0000256" key="1">
    <source>
        <dbReference type="SAM" id="MobiDB-lite"/>
    </source>
</evidence>
<dbReference type="NCBIfam" id="NF045516">
    <property type="entry name" value="GlpR"/>
    <property type="match status" value="1"/>
</dbReference>
<sequence>MMTAVPIILVIVLWLFILAPLLLRSQRPMSHTGEAFEETRVLFEGDSGSVPGRRKPRLGKEDIRPRAQAGTGAAADEAEYELVEAEGVSEDSQSSRAETATSDEATSDVAETIDGEVVEEDAVEEDFELEAEPAHVAEAEQEAEQEAKDVEADAAEVFTTPANAEVAEDAYDFDDAYTSPVDLMYPGAIDAVEEAPTTPNAEDSDGADDAPDAEESTAAESESAEAAELNAEDSEAGGSDTELSEDELAFAQRRLGRGGWDPVKEKEASATRYQRRQRTLIGLAVAVVATVCLGIVVGGWTWWLAAIAGVMTTVYLVALRAQVRRERELLRRRIYHLRRARLGVRNAENPAESLPPKLRRPGALILEIDDESPDFDYLPVYSEDDSDGGFDGPHPTPRQRRDDLAERRVG</sequence>
<feature type="transmembrane region" description="Helical" evidence="2">
    <location>
        <begin position="6"/>
        <end position="23"/>
    </location>
</feature>
<feature type="region of interest" description="Disordered" evidence="1">
    <location>
        <begin position="45"/>
        <end position="114"/>
    </location>
</feature>
<feature type="transmembrane region" description="Helical" evidence="2">
    <location>
        <begin position="279"/>
        <end position="297"/>
    </location>
</feature>
<feature type="compositionally biased region" description="Acidic residues" evidence="1">
    <location>
        <begin position="76"/>
        <end position="89"/>
    </location>
</feature>
<feature type="compositionally biased region" description="Acidic residues" evidence="1">
    <location>
        <begin position="202"/>
        <end position="235"/>
    </location>
</feature>